<dbReference type="Gene3D" id="3.30.1050.40">
    <property type="match status" value="1"/>
</dbReference>
<dbReference type="EMBL" id="BAABIC010000017">
    <property type="protein sequence ID" value="GAA4702054.1"/>
    <property type="molecule type" value="Genomic_DNA"/>
</dbReference>
<dbReference type="RefSeq" id="WP_345382838.1">
    <property type="nucleotide sequence ID" value="NZ_BAABIC010000017.1"/>
</dbReference>
<keyword evidence="3" id="KW-1185">Reference proteome</keyword>
<evidence type="ECO:0000313" key="3">
    <source>
        <dbReference type="Proteomes" id="UP001500325"/>
    </source>
</evidence>
<protein>
    <submittedName>
        <fullName evidence="2">Sterol carrier family protein</fullName>
    </submittedName>
</protein>
<sequence>MTDPVSEADLLDAWLAGGAAPPRSVIKEAVKESLAALAERAPGRSVEVRIPPYAAVQCIEGPRHTRGTPPNIVETDARTWLALATGRLNWTDAVGSGTVSSSGSRAPEVGALLPLR</sequence>
<dbReference type="Pfam" id="PF17844">
    <property type="entry name" value="SCP_3"/>
    <property type="match status" value="1"/>
</dbReference>
<evidence type="ECO:0000313" key="2">
    <source>
        <dbReference type="EMBL" id="GAA4702054.1"/>
    </source>
</evidence>
<accession>A0ABP8X7Z9</accession>
<organism evidence="2 3">
    <name type="scientific">Pseudonocardia yuanmonensis</name>
    <dbReference type="NCBI Taxonomy" id="1095914"/>
    <lineage>
        <taxon>Bacteria</taxon>
        <taxon>Bacillati</taxon>
        <taxon>Actinomycetota</taxon>
        <taxon>Actinomycetes</taxon>
        <taxon>Pseudonocardiales</taxon>
        <taxon>Pseudonocardiaceae</taxon>
        <taxon>Pseudonocardia</taxon>
    </lineage>
</organism>
<dbReference type="Proteomes" id="UP001500325">
    <property type="component" value="Unassembled WGS sequence"/>
</dbReference>
<proteinExistence type="predicted"/>
<feature type="domain" description="Bacterial SCP orthologue" evidence="1">
    <location>
        <begin position="23"/>
        <end position="115"/>
    </location>
</feature>
<evidence type="ECO:0000259" key="1">
    <source>
        <dbReference type="Pfam" id="PF17844"/>
    </source>
</evidence>
<dbReference type="InterPro" id="IPR036527">
    <property type="entry name" value="SCP2_sterol-bd_dom_sf"/>
</dbReference>
<gene>
    <name evidence="2" type="ORF">GCM10023215_46370</name>
</gene>
<comment type="caution">
    <text evidence="2">The sequence shown here is derived from an EMBL/GenBank/DDBJ whole genome shotgun (WGS) entry which is preliminary data.</text>
</comment>
<dbReference type="SUPFAM" id="SSF55718">
    <property type="entry name" value="SCP-like"/>
    <property type="match status" value="1"/>
</dbReference>
<dbReference type="InterPro" id="IPR041629">
    <property type="entry name" value="SCP_3"/>
</dbReference>
<reference evidence="3" key="1">
    <citation type="journal article" date="2019" name="Int. J. Syst. Evol. Microbiol.">
        <title>The Global Catalogue of Microorganisms (GCM) 10K type strain sequencing project: providing services to taxonomists for standard genome sequencing and annotation.</title>
        <authorList>
            <consortium name="The Broad Institute Genomics Platform"/>
            <consortium name="The Broad Institute Genome Sequencing Center for Infectious Disease"/>
            <person name="Wu L."/>
            <person name="Ma J."/>
        </authorList>
    </citation>
    <scope>NUCLEOTIDE SEQUENCE [LARGE SCALE GENOMIC DNA]</scope>
    <source>
        <strain evidence="3">JCM 18055</strain>
    </source>
</reference>
<name>A0ABP8X7Z9_9PSEU</name>